<protein>
    <recommendedName>
        <fullName evidence="4">C2H2-type domain-containing protein</fullName>
    </recommendedName>
</protein>
<keyword evidence="1" id="KW-0863">Zinc-finger</keyword>
<organism evidence="5 6">
    <name type="scientific">Rhamnusium bicolor</name>
    <dbReference type="NCBI Taxonomy" id="1586634"/>
    <lineage>
        <taxon>Eukaryota</taxon>
        <taxon>Metazoa</taxon>
        <taxon>Ecdysozoa</taxon>
        <taxon>Arthropoda</taxon>
        <taxon>Hexapoda</taxon>
        <taxon>Insecta</taxon>
        <taxon>Pterygota</taxon>
        <taxon>Neoptera</taxon>
        <taxon>Endopterygota</taxon>
        <taxon>Coleoptera</taxon>
        <taxon>Polyphaga</taxon>
        <taxon>Cucujiformia</taxon>
        <taxon>Chrysomeloidea</taxon>
        <taxon>Cerambycidae</taxon>
        <taxon>Lepturinae</taxon>
        <taxon>Rhagiini</taxon>
        <taxon>Rhamnusium</taxon>
    </lineage>
</organism>
<dbReference type="SMART" id="SM00355">
    <property type="entry name" value="ZnF_C2H2"/>
    <property type="match status" value="3"/>
</dbReference>
<dbReference type="EMBL" id="JANEYF010001837">
    <property type="protein sequence ID" value="KAJ8956144.1"/>
    <property type="molecule type" value="Genomic_DNA"/>
</dbReference>
<dbReference type="PANTHER" id="PTHR33977:SF1">
    <property type="entry name" value="ZINC ION BINDING PROTEIN"/>
    <property type="match status" value="1"/>
</dbReference>
<feature type="non-terminal residue" evidence="5">
    <location>
        <position position="612"/>
    </location>
</feature>
<dbReference type="InterPro" id="IPR018289">
    <property type="entry name" value="MULE_transposase_dom"/>
</dbReference>
<sequence length="612" mass="71014">MESNPCAECAKTFSSGTNLRQHVRKFHPTKCAELAPFKTSGKVFKFPCDTCSKRFNDKRNLTAHKRKFHDLLPKTEAKSAVCICPLCSRKVAKDQFETHMHYLHDLPLIKENIEFPSYDYFIKWKNGLEQKEEISFVRDSISNEKLERLHLLTRKDLLNIERCFNLNSESCRHANDAISVDALITEMKVSSCVRFYNPQDSLSEQCPGLKNEDFMLIIMNEAQCEILKKFGTDCICIDGTHGMNSYGFEIVTLMVIDEMRQGFPCAFLICNRTDQETISIFYEHIKKYTSSLKPNVFMSDMADSFYNAWLAIMDRPAKRLYCSWHVDHAWRKNLSKVKTKDKQIEVYHLLRTLLEEKDIPTFEIIFNQALKVLMEDSCTQDFGCYFRDNYLKNTHSWAYCFRLHAGLNTNMHLERMHKTIKYIYLKGRNVKRLVMLHKGKITSKVQTLRQRHIASLKLDPDKIIEDQNGWQVSSTTNTEMYSVQENIIGCTSTQHVTPETACISLNAEDGELQIVNKADDDLQKQLLVAQLNTKQIRGEKLTERKQEFNNEMKTLIDSVGCDEELDMFMKFTAPVKPTLNAMRMSKETEVNFQSPSSVQPCEPANKRISQQR</sequence>
<dbReference type="PROSITE" id="PS00028">
    <property type="entry name" value="ZINC_FINGER_C2H2_1"/>
    <property type="match status" value="2"/>
</dbReference>
<evidence type="ECO:0000313" key="5">
    <source>
        <dbReference type="EMBL" id="KAJ8956144.1"/>
    </source>
</evidence>
<feature type="coiled-coil region" evidence="2">
    <location>
        <begin position="531"/>
        <end position="558"/>
    </location>
</feature>
<comment type="caution">
    <text evidence="5">The sequence shown here is derived from an EMBL/GenBank/DDBJ whole genome shotgun (WGS) entry which is preliminary data.</text>
</comment>
<dbReference type="PANTHER" id="PTHR33977">
    <property type="entry name" value="ZINC ION BINDING PROTEIN"/>
    <property type="match status" value="1"/>
</dbReference>
<keyword evidence="1" id="KW-0479">Metal-binding</keyword>
<feature type="domain" description="C2H2-type" evidence="4">
    <location>
        <begin position="46"/>
        <end position="69"/>
    </location>
</feature>
<dbReference type="SUPFAM" id="SSF57667">
    <property type="entry name" value="beta-beta-alpha zinc fingers"/>
    <property type="match status" value="1"/>
</dbReference>
<evidence type="ECO:0000313" key="6">
    <source>
        <dbReference type="Proteomes" id="UP001162156"/>
    </source>
</evidence>
<feature type="domain" description="C2H2-type" evidence="4">
    <location>
        <begin position="4"/>
        <end position="27"/>
    </location>
</feature>
<keyword evidence="1" id="KW-0862">Zinc</keyword>
<dbReference type="AlphaFoldDB" id="A0AAV8YXT1"/>
<name>A0AAV8YXT1_9CUCU</name>
<keyword evidence="6" id="KW-1185">Reference proteome</keyword>
<proteinExistence type="predicted"/>
<evidence type="ECO:0000256" key="1">
    <source>
        <dbReference type="PROSITE-ProRule" id="PRU00042"/>
    </source>
</evidence>
<feature type="compositionally biased region" description="Polar residues" evidence="3">
    <location>
        <begin position="590"/>
        <end position="599"/>
    </location>
</feature>
<dbReference type="PROSITE" id="PS50157">
    <property type="entry name" value="ZINC_FINGER_C2H2_2"/>
    <property type="match status" value="2"/>
</dbReference>
<dbReference type="InterPro" id="IPR013087">
    <property type="entry name" value="Znf_C2H2_type"/>
</dbReference>
<feature type="region of interest" description="Disordered" evidence="3">
    <location>
        <begin position="590"/>
        <end position="612"/>
    </location>
</feature>
<dbReference type="Gene3D" id="3.30.160.60">
    <property type="entry name" value="Classic Zinc Finger"/>
    <property type="match status" value="2"/>
</dbReference>
<dbReference type="Proteomes" id="UP001162156">
    <property type="component" value="Unassembled WGS sequence"/>
</dbReference>
<dbReference type="Pfam" id="PF13912">
    <property type="entry name" value="zf-C2H2_6"/>
    <property type="match status" value="1"/>
</dbReference>
<accession>A0AAV8YXT1</accession>
<evidence type="ECO:0000259" key="4">
    <source>
        <dbReference type="PROSITE" id="PS50157"/>
    </source>
</evidence>
<evidence type="ECO:0000256" key="2">
    <source>
        <dbReference type="SAM" id="Coils"/>
    </source>
</evidence>
<gene>
    <name evidence="5" type="ORF">NQ314_006770</name>
</gene>
<dbReference type="InterPro" id="IPR036236">
    <property type="entry name" value="Znf_C2H2_sf"/>
</dbReference>
<dbReference type="Pfam" id="PF00096">
    <property type="entry name" value="zf-C2H2"/>
    <property type="match status" value="1"/>
</dbReference>
<dbReference type="Pfam" id="PF10551">
    <property type="entry name" value="MULE"/>
    <property type="match status" value="1"/>
</dbReference>
<reference evidence="5" key="1">
    <citation type="journal article" date="2023" name="Insect Mol. Biol.">
        <title>Genome sequencing provides insights into the evolution of gene families encoding plant cell wall-degrading enzymes in longhorned beetles.</title>
        <authorList>
            <person name="Shin N.R."/>
            <person name="Okamura Y."/>
            <person name="Kirsch R."/>
            <person name="Pauchet Y."/>
        </authorList>
    </citation>
    <scope>NUCLEOTIDE SEQUENCE</scope>
    <source>
        <strain evidence="5">RBIC_L_NR</strain>
    </source>
</reference>
<dbReference type="GO" id="GO:0008270">
    <property type="term" value="F:zinc ion binding"/>
    <property type="evidence" value="ECO:0007669"/>
    <property type="project" value="UniProtKB-KW"/>
</dbReference>
<keyword evidence="2" id="KW-0175">Coiled coil</keyword>
<evidence type="ECO:0000256" key="3">
    <source>
        <dbReference type="SAM" id="MobiDB-lite"/>
    </source>
</evidence>